<dbReference type="SUPFAM" id="SSF63446">
    <property type="entry name" value="Type I dockerin domain"/>
    <property type="match status" value="1"/>
</dbReference>
<dbReference type="EMBL" id="MGAE01000046">
    <property type="protein sequence ID" value="OGK38807.1"/>
    <property type="molecule type" value="Genomic_DNA"/>
</dbReference>
<dbReference type="PROSITE" id="PS00018">
    <property type="entry name" value="EF_HAND_1"/>
    <property type="match status" value="2"/>
</dbReference>
<dbReference type="InterPro" id="IPR036439">
    <property type="entry name" value="Dockerin_dom_sf"/>
</dbReference>
<gene>
    <name evidence="2" type="ORF">A3F34_01460</name>
</gene>
<name>A0A1F7I601_9BACT</name>
<dbReference type="GO" id="GO:0000272">
    <property type="term" value="P:polysaccharide catabolic process"/>
    <property type="evidence" value="ECO:0007669"/>
    <property type="project" value="InterPro"/>
</dbReference>
<proteinExistence type="predicted"/>
<dbReference type="GO" id="GO:0005509">
    <property type="term" value="F:calcium ion binding"/>
    <property type="evidence" value="ECO:0007669"/>
    <property type="project" value="InterPro"/>
</dbReference>
<dbReference type="Gene3D" id="1.10.1330.10">
    <property type="entry name" value="Dockerin domain"/>
    <property type="match status" value="1"/>
</dbReference>
<evidence type="ECO:0000259" key="1">
    <source>
        <dbReference type="PROSITE" id="PS50222"/>
    </source>
</evidence>
<organism evidence="2 3">
    <name type="scientific">Candidatus Roizmanbacteria bacterium RIFCSPHIGHO2_12_FULL_44_10</name>
    <dbReference type="NCBI Taxonomy" id="1802054"/>
    <lineage>
        <taxon>Bacteria</taxon>
        <taxon>Candidatus Roizmaniibacteriota</taxon>
    </lineage>
</organism>
<dbReference type="Proteomes" id="UP000179024">
    <property type="component" value="Unassembled WGS sequence"/>
</dbReference>
<protein>
    <recommendedName>
        <fullName evidence="1">EF-hand domain-containing protein</fullName>
    </recommendedName>
</protein>
<comment type="caution">
    <text evidence="2">The sequence shown here is derived from an EMBL/GenBank/DDBJ whole genome shotgun (WGS) entry which is preliminary data.</text>
</comment>
<feature type="domain" description="EF-hand" evidence="1">
    <location>
        <begin position="507"/>
        <end position="542"/>
    </location>
</feature>
<evidence type="ECO:0000313" key="3">
    <source>
        <dbReference type="Proteomes" id="UP000179024"/>
    </source>
</evidence>
<dbReference type="PROSITE" id="PS50222">
    <property type="entry name" value="EF_HAND_2"/>
    <property type="match status" value="1"/>
</dbReference>
<dbReference type="InterPro" id="IPR002048">
    <property type="entry name" value="EF_hand_dom"/>
</dbReference>
<reference evidence="2 3" key="1">
    <citation type="journal article" date="2016" name="Nat. Commun.">
        <title>Thousands of microbial genomes shed light on interconnected biogeochemical processes in an aquifer system.</title>
        <authorList>
            <person name="Anantharaman K."/>
            <person name="Brown C.T."/>
            <person name="Hug L.A."/>
            <person name="Sharon I."/>
            <person name="Castelle C.J."/>
            <person name="Probst A.J."/>
            <person name="Thomas B.C."/>
            <person name="Singh A."/>
            <person name="Wilkins M.J."/>
            <person name="Karaoz U."/>
            <person name="Brodie E.L."/>
            <person name="Williams K.H."/>
            <person name="Hubbard S.S."/>
            <person name="Banfield J.F."/>
        </authorList>
    </citation>
    <scope>NUCLEOTIDE SEQUENCE [LARGE SCALE GENOMIC DNA]</scope>
</reference>
<evidence type="ECO:0000313" key="2">
    <source>
        <dbReference type="EMBL" id="OGK38807.1"/>
    </source>
</evidence>
<dbReference type="AlphaFoldDB" id="A0A1F7I601"/>
<dbReference type="InterPro" id="IPR018247">
    <property type="entry name" value="EF_Hand_1_Ca_BS"/>
</dbReference>
<accession>A0A1F7I601</accession>
<sequence length="573" mass="62328">MKLQTNRKLGAISLTAILAISVIAVGVIVGRNLVQKSLNPDSQAQVETIKKIANRDIDVELRAPTKTDIWDYILGGNLCFTSSPPSANGKFRVELSMRLKSESNATEIVEEVIGASVSKIITNPSTLRCGSATLRRADFNAPFNIPDRDRWTEACPEINIKVTSSGPWRPFPQEGIATLDKNFLCPDGVPNATPEPQQSTPTPRIVPITFTPISATPTPTTSPLPKITGRIAVFSCVEPTSVQITLCDKQNATKCTDVPFTSGPSTNGVWLDDSSGDRSYLYSYSISQDANGAALVRGREYVIHSANARIIGKPFVSEGARNTTVVAPGSFDLTIHSQEQTCSCQFHAVSNVYVRDQSGNLVRTTLMDNSALYGSANDMQIIKQQNVSGNASFLGKPMSPFNNGQLDVSNDFYDQEHNPDIDFGYGPYGKDGLAYVRLFAPDFDVVGQVCTSFGPQHACPNESFKWEKNFNSKADSNKDFHGLRVTCGTDISYGWIVEQRPGLSDFMTTEGIRVPFGEMDFNNDGTVNTADLIVCLDEYGKEGVSLTCDLDNNNKVNSLDFSIMVSSQGGIVE</sequence>